<keyword evidence="8" id="KW-0325">Glycoprotein</keyword>
<dbReference type="GO" id="GO:0008496">
    <property type="term" value="F:mannan endo-1,6-alpha-mannosidase activity"/>
    <property type="evidence" value="ECO:0007669"/>
    <property type="project" value="UniProtKB-UniRule"/>
</dbReference>
<evidence type="ECO:0000256" key="8">
    <source>
        <dbReference type="ARBA" id="ARBA00023180"/>
    </source>
</evidence>
<protein>
    <recommendedName>
        <fullName evidence="4 10">Mannan endo-1,6-alpha-mannosidase</fullName>
        <ecNumber evidence="4 10">3.2.1.101</ecNumber>
    </recommendedName>
</protein>
<keyword evidence="7 12" id="KW-0472">Membrane</keyword>
<gene>
    <name evidence="14" type="ORF">ACHE_11913S</name>
</gene>
<evidence type="ECO:0000256" key="3">
    <source>
        <dbReference type="ARBA" id="ARBA00009699"/>
    </source>
</evidence>
<evidence type="ECO:0000256" key="9">
    <source>
        <dbReference type="ARBA" id="ARBA00023295"/>
    </source>
</evidence>
<dbReference type="GO" id="GO:0009272">
    <property type="term" value="P:fungal-type cell wall biogenesis"/>
    <property type="evidence" value="ECO:0007669"/>
    <property type="project" value="TreeGrafter"/>
</dbReference>
<dbReference type="AlphaFoldDB" id="A0A7R7VGV8"/>
<dbReference type="InterPro" id="IPR014480">
    <property type="entry name" value="Mannan-1_6-alpha_mannosidase"/>
</dbReference>
<proteinExistence type="inferred from homology"/>
<keyword evidence="9 10" id="KW-0326">Glycosidase</keyword>
<comment type="catalytic activity">
    <reaction evidence="1 10">
        <text>Random hydrolysis of (1-&gt;6)-alpha-D-mannosidic linkages in unbranched (1-&gt;6)-mannans.</text>
        <dbReference type="EC" id="3.2.1.101"/>
    </reaction>
</comment>
<evidence type="ECO:0000313" key="15">
    <source>
        <dbReference type="Proteomes" id="UP000637239"/>
    </source>
</evidence>
<comment type="similarity">
    <text evidence="3 10">Belongs to the glycosyl hydrolase 76 family.</text>
</comment>
<dbReference type="InterPro" id="IPR008928">
    <property type="entry name" value="6-hairpin_glycosidase_sf"/>
</dbReference>
<dbReference type="Gene3D" id="1.50.10.20">
    <property type="match status" value="1"/>
</dbReference>
<evidence type="ECO:0000256" key="4">
    <source>
        <dbReference type="ARBA" id="ARBA00012350"/>
    </source>
</evidence>
<evidence type="ECO:0000256" key="2">
    <source>
        <dbReference type="ARBA" id="ARBA00004308"/>
    </source>
</evidence>
<dbReference type="PANTHER" id="PTHR12145">
    <property type="entry name" value="MANNAN ENDO-1,6-ALPHA-MANNOSIDASE DCW1"/>
    <property type="match status" value="1"/>
</dbReference>
<comment type="subcellular location">
    <subcellularLocation>
        <location evidence="2">Endomembrane system</location>
    </subcellularLocation>
</comment>
<dbReference type="EMBL" id="AP024416">
    <property type="protein sequence ID" value="BCR84511.1"/>
    <property type="molecule type" value="Genomic_DNA"/>
</dbReference>
<evidence type="ECO:0000256" key="1">
    <source>
        <dbReference type="ARBA" id="ARBA00001452"/>
    </source>
</evidence>
<keyword evidence="6 10" id="KW-0378">Hydrolase</keyword>
<dbReference type="PANTHER" id="PTHR12145:SF37">
    <property type="entry name" value="MANNAN ENDO-1,6-ALPHA-MANNOSIDASE"/>
    <property type="match status" value="1"/>
</dbReference>
<evidence type="ECO:0000313" key="14">
    <source>
        <dbReference type="EMBL" id="BCR84511.1"/>
    </source>
</evidence>
<keyword evidence="15" id="KW-1185">Reference proteome</keyword>
<feature type="chain" id="PRO_5030621492" description="Mannan endo-1,6-alpha-mannosidase" evidence="13">
    <location>
        <begin position="26"/>
        <end position="462"/>
    </location>
</feature>
<dbReference type="PIRSF" id="PIRSF016302">
    <property type="entry name" value="Man_a_manosd"/>
    <property type="match status" value="1"/>
</dbReference>
<dbReference type="SUPFAM" id="SSF48208">
    <property type="entry name" value="Six-hairpin glycosidases"/>
    <property type="match status" value="1"/>
</dbReference>
<evidence type="ECO:0000256" key="13">
    <source>
        <dbReference type="SAM" id="SignalP"/>
    </source>
</evidence>
<dbReference type="GO" id="GO:0012505">
    <property type="term" value="C:endomembrane system"/>
    <property type="evidence" value="ECO:0007669"/>
    <property type="project" value="UniProtKB-SubCell"/>
</dbReference>
<dbReference type="KEGG" id="ache:ACHE_11913S"/>
<sequence>MIMAPQWLQSLFLAVLLAGQGMVNGLTLDVDDEASIKDIAGKAAYNTMSYYHSNESDSDLVPGKLPGTWWEGGALFMTLMQYWHWTGDDSYNDVTQQGMLWQKGNDDYFPDNQSNYLGNDDQVFWGLAAITAAELNFPERKGDSSWVSLAQGVFNTQVPRWDTTACGGGLRWQIWPYQGGYMIKNAVSNGGLFQLAARLARYTGNQTYFDWAEKIWDWSATTPLLKQSDWTIADTTNMQANCTDHGDLQWTYNYGQYLGGAAYMYNITNGDQKWKEGIDGLLGTTFRTFFPKKYGGQTMSEISCEPNMKCDRNQDCFKGFLSSWLTGMAELVPYTYDEIMPKILESAKGAAQQCSGGDDGTQCGRRWYQDTWDGSTSMESDMSALSVISSTMFVHKRNQQGPFTADTGGKSESDPTAGTADENEQPGKLPDISTGDRAGAGIVTVVFVAMWGVAMTWMVYGG</sequence>
<evidence type="ECO:0000256" key="11">
    <source>
        <dbReference type="SAM" id="MobiDB-lite"/>
    </source>
</evidence>
<feature type="signal peptide" evidence="13">
    <location>
        <begin position="1"/>
        <end position="25"/>
    </location>
</feature>
<dbReference type="Pfam" id="PF03663">
    <property type="entry name" value="Glyco_hydro_76"/>
    <property type="match status" value="1"/>
</dbReference>
<dbReference type="RefSeq" id="XP_043133033.1">
    <property type="nucleotide sequence ID" value="XM_043276535.1"/>
</dbReference>
<dbReference type="FunFam" id="1.50.10.20:FF:000006">
    <property type="entry name" value="Mannan endo-1,6-alpha-mannosidase"/>
    <property type="match status" value="1"/>
</dbReference>
<dbReference type="EC" id="3.2.1.101" evidence="4 10"/>
<evidence type="ECO:0000256" key="12">
    <source>
        <dbReference type="SAM" id="Phobius"/>
    </source>
</evidence>
<dbReference type="Proteomes" id="UP000637239">
    <property type="component" value="Chromosome 1"/>
</dbReference>
<reference evidence="14" key="2">
    <citation type="submission" date="2021-02" db="EMBL/GenBank/DDBJ databases">
        <title>Aspergillus chevalieri M1 genome sequence.</title>
        <authorList>
            <person name="Kadooka C."/>
            <person name="Mori K."/>
            <person name="Futagami T."/>
        </authorList>
    </citation>
    <scope>NUCLEOTIDE SEQUENCE</scope>
    <source>
        <strain evidence="14">M1</strain>
    </source>
</reference>
<keyword evidence="5 13" id="KW-0732">Signal</keyword>
<dbReference type="GeneID" id="66978870"/>
<feature type="region of interest" description="Disordered" evidence="11">
    <location>
        <begin position="399"/>
        <end position="435"/>
    </location>
</feature>
<accession>A0A7R7VGV8</accession>
<dbReference type="GO" id="GO:0016052">
    <property type="term" value="P:carbohydrate catabolic process"/>
    <property type="evidence" value="ECO:0007669"/>
    <property type="project" value="InterPro"/>
</dbReference>
<keyword evidence="12" id="KW-0812">Transmembrane</keyword>
<dbReference type="InterPro" id="IPR005198">
    <property type="entry name" value="Glyco_hydro_76"/>
</dbReference>
<evidence type="ECO:0000256" key="6">
    <source>
        <dbReference type="ARBA" id="ARBA00022801"/>
    </source>
</evidence>
<keyword evidence="12" id="KW-1133">Transmembrane helix</keyword>
<feature type="transmembrane region" description="Helical" evidence="12">
    <location>
        <begin position="438"/>
        <end position="460"/>
    </location>
</feature>
<evidence type="ECO:0000256" key="7">
    <source>
        <dbReference type="ARBA" id="ARBA00023136"/>
    </source>
</evidence>
<evidence type="ECO:0000256" key="5">
    <source>
        <dbReference type="ARBA" id="ARBA00022729"/>
    </source>
</evidence>
<reference evidence="14" key="1">
    <citation type="submission" date="2021-01" db="EMBL/GenBank/DDBJ databases">
        <authorList>
            <consortium name="Aspergillus chevalieri M1 genome sequencing consortium"/>
            <person name="Kazuki M."/>
            <person name="Futagami T."/>
        </authorList>
    </citation>
    <scope>NUCLEOTIDE SEQUENCE</scope>
    <source>
        <strain evidence="14">M1</strain>
    </source>
</reference>
<organism evidence="14 15">
    <name type="scientific">Aspergillus chevalieri</name>
    <name type="common">Eurotium chevalieri</name>
    <dbReference type="NCBI Taxonomy" id="182096"/>
    <lineage>
        <taxon>Eukaryota</taxon>
        <taxon>Fungi</taxon>
        <taxon>Dikarya</taxon>
        <taxon>Ascomycota</taxon>
        <taxon>Pezizomycotina</taxon>
        <taxon>Eurotiomycetes</taxon>
        <taxon>Eurotiomycetidae</taxon>
        <taxon>Eurotiales</taxon>
        <taxon>Aspergillaceae</taxon>
        <taxon>Aspergillus</taxon>
        <taxon>Aspergillus subgen. Aspergillus</taxon>
    </lineage>
</organism>
<name>A0A7R7VGV8_ASPCH</name>
<evidence type="ECO:0000256" key="10">
    <source>
        <dbReference type="PIRNR" id="PIRNR016302"/>
    </source>
</evidence>